<proteinExistence type="predicted"/>
<dbReference type="PANTHER" id="PTHR36423:SF2">
    <property type="entry name" value="AFR070WP"/>
    <property type="match status" value="1"/>
</dbReference>
<dbReference type="OrthoDB" id="9970095at2759"/>
<dbReference type="Proteomes" id="UP000837801">
    <property type="component" value="Unassembled WGS sequence"/>
</dbReference>
<evidence type="ECO:0000313" key="2">
    <source>
        <dbReference type="Proteomes" id="UP000837801"/>
    </source>
</evidence>
<dbReference type="PANTHER" id="PTHR36423">
    <property type="entry name" value="AFR070WP"/>
    <property type="match status" value="1"/>
</dbReference>
<evidence type="ECO:0008006" key="3">
    <source>
        <dbReference type="Google" id="ProtNLM"/>
    </source>
</evidence>
<dbReference type="InterPro" id="IPR014980">
    <property type="entry name" value="DOPA_dioxygen"/>
</dbReference>
<keyword evidence="2" id="KW-1185">Reference proteome</keyword>
<dbReference type="EMBL" id="CAKXYY010000002">
    <property type="protein sequence ID" value="CAH2350866.1"/>
    <property type="molecule type" value="Genomic_DNA"/>
</dbReference>
<sequence>MEYVTRLLPDKPEVATTSKYQGLKYEHPVKYYDFHVYYYDRIASSKSESDSLRAKLLEDFPDDAADGSIIVKILPDDKVIGPHATQFWEADVARPEVFVRLLSWFQLHHGGLSVLIHPQTGDDVLDHTNRALWLGDRLPVFTDIFPPQVEGKQGITEYGVRRGQKIPVDKFDQHISVPHKD</sequence>
<dbReference type="InterPro" id="IPR023389">
    <property type="entry name" value="DOPA-like_sf"/>
</dbReference>
<dbReference type="Pfam" id="PF08883">
    <property type="entry name" value="DOPA_dioxygen"/>
    <property type="match status" value="1"/>
</dbReference>
<reference evidence="1" key="1">
    <citation type="submission" date="2022-03" db="EMBL/GenBank/DDBJ databases">
        <authorList>
            <person name="Legras J.-L."/>
            <person name="Devillers H."/>
            <person name="Grondin C."/>
        </authorList>
    </citation>
    <scope>NUCLEOTIDE SEQUENCE</scope>
    <source>
        <strain evidence="1">CLIB 1423</strain>
    </source>
</reference>
<organism evidence="1 2">
    <name type="scientific">[Candida] railenensis</name>
    <dbReference type="NCBI Taxonomy" id="45579"/>
    <lineage>
        <taxon>Eukaryota</taxon>
        <taxon>Fungi</taxon>
        <taxon>Dikarya</taxon>
        <taxon>Ascomycota</taxon>
        <taxon>Saccharomycotina</taxon>
        <taxon>Pichiomycetes</taxon>
        <taxon>Debaryomycetaceae</taxon>
        <taxon>Kurtzmaniella</taxon>
    </lineage>
</organism>
<accession>A0A9P0VW40</accession>
<protein>
    <recommendedName>
        <fullName evidence="3">DOPA-dioxygenase</fullName>
    </recommendedName>
</protein>
<comment type="caution">
    <text evidence="1">The sequence shown here is derived from an EMBL/GenBank/DDBJ whole genome shotgun (WGS) entry which is preliminary data.</text>
</comment>
<dbReference type="AlphaFoldDB" id="A0A9P0VW40"/>
<evidence type="ECO:0000313" key="1">
    <source>
        <dbReference type="EMBL" id="CAH2350866.1"/>
    </source>
</evidence>
<dbReference type="SUPFAM" id="SSF143410">
    <property type="entry name" value="DOPA-like"/>
    <property type="match status" value="1"/>
</dbReference>
<name>A0A9P0VW40_9ASCO</name>
<gene>
    <name evidence="1" type="ORF">CLIB1423_02S06920</name>
</gene>
<dbReference type="Gene3D" id="3.30.70.1240">
    <property type="entry name" value="DOPA-like domains"/>
    <property type="match status" value="1"/>
</dbReference>